<dbReference type="InterPro" id="IPR047923">
    <property type="entry name" value="ArpA-like"/>
</dbReference>
<dbReference type="Proteomes" id="UP000475666">
    <property type="component" value="Unassembled WGS sequence"/>
</dbReference>
<evidence type="ECO:0000256" key="2">
    <source>
        <dbReference type="ARBA" id="ARBA00023125"/>
    </source>
</evidence>
<evidence type="ECO:0000313" key="7">
    <source>
        <dbReference type="EMBL" id="NEC33590.1"/>
    </source>
</evidence>
<dbReference type="Gene3D" id="1.10.357.10">
    <property type="entry name" value="Tetracycline Repressor, domain 2"/>
    <property type="match status" value="1"/>
</dbReference>
<proteinExistence type="predicted"/>
<dbReference type="SUPFAM" id="SSF48498">
    <property type="entry name" value="Tetracyclin repressor-like, C-terminal domain"/>
    <property type="match status" value="1"/>
</dbReference>
<feature type="region of interest" description="Disordered" evidence="5">
    <location>
        <begin position="1"/>
        <end position="27"/>
    </location>
</feature>
<organism evidence="7 8">
    <name type="scientific">Streptomyces rubrogriseus</name>
    <dbReference type="NCBI Taxonomy" id="194673"/>
    <lineage>
        <taxon>Bacteria</taxon>
        <taxon>Bacillati</taxon>
        <taxon>Actinomycetota</taxon>
        <taxon>Actinomycetes</taxon>
        <taxon>Kitasatosporales</taxon>
        <taxon>Streptomycetaceae</taxon>
        <taxon>Streptomyces</taxon>
        <taxon>Streptomyces violaceoruber group</taxon>
    </lineage>
</organism>
<evidence type="ECO:0000256" key="3">
    <source>
        <dbReference type="ARBA" id="ARBA00023163"/>
    </source>
</evidence>
<dbReference type="InterPro" id="IPR050109">
    <property type="entry name" value="HTH-type_TetR-like_transc_reg"/>
</dbReference>
<dbReference type="RefSeq" id="WP_011039544.1">
    <property type="nucleotide sequence ID" value="NZ_JAAGMQ010000304.1"/>
</dbReference>
<keyword evidence="3" id="KW-0804">Transcription</keyword>
<keyword evidence="1" id="KW-0805">Transcription regulation</keyword>
<dbReference type="SUPFAM" id="SSF46689">
    <property type="entry name" value="Homeodomain-like"/>
    <property type="match status" value="1"/>
</dbReference>
<reference evidence="7 8" key="1">
    <citation type="submission" date="2020-01" db="EMBL/GenBank/DDBJ databases">
        <title>Insect and environment-associated Actinomycetes.</title>
        <authorList>
            <person name="Currrie C."/>
            <person name="Chevrette M."/>
            <person name="Carlson C."/>
            <person name="Stubbendieck R."/>
            <person name="Wendt-Pienkowski E."/>
        </authorList>
    </citation>
    <scope>NUCLEOTIDE SEQUENCE [LARGE SCALE GENOMIC DNA]</scope>
    <source>
        <strain evidence="7 8">SID7739</strain>
    </source>
</reference>
<dbReference type="AlphaFoldDB" id="A0A6G3TA70"/>
<name>A0A6G3TA70_9ACTN</name>
<keyword evidence="2 4" id="KW-0238">DNA-binding</keyword>
<dbReference type="PRINTS" id="PR00455">
    <property type="entry name" value="HTHTETR"/>
</dbReference>
<dbReference type="EMBL" id="JAAGMQ010000304">
    <property type="protein sequence ID" value="NEC33590.1"/>
    <property type="molecule type" value="Genomic_DNA"/>
</dbReference>
<dbReference type="NCBIfam" id="NF041196">
    <property type="entry name" value="ScbR_bind_reg"/>
    <property type="match status" value="1"/>
</dbReference>
<evidence type="ECO:0000259" key="6">
    <source>
        <dbReference type="PROSITE" id="PS50977"/>
    </source>
</evidence>
<evidence type="ECO:0000256" key="4">
    <source>
        <dbReference type="PROSITE-ProRule" id="PRU00335"/>
    </source>
</evidence>
<dbReference type="InterPro" id="IPR001647">
    <property type="entry name" value="HTH_TetR"/>
</dbReference>
<dbReference type="FunFam" id="1.10.10.60:FF:000141">
    <property type="entry name" value="TetR family transcriptional regulator"/>
    <property type="match status" value="1"/>
</dbReference>
<evidence type="ECO:0000256" key="1">
    <source>
        <dbReference type="ARBA" id="ARBA00023015"/>
    </source>
</evidence>
<dbReference type="Pfam" id="PF21935">
    <property type="entry name" value="TetR_C_45"/>
    <property type="match status" value="1"/>
</dbReference>
<dbReference type="GO" id="GO:0003700">
    <property type="term" value="F:DNA-binding transcription factor activity"/>
    <property type="evidence" value="ECO:0007669"/>
    <property type="project" value="TreeGrafter"/>
</dbReference>
<protein>
    <submittedName>
        <fullName evidence="7">TetR/AcrR family transcriptional regulator</fullName>
    </submittedName>
</protein>
<dbReference type="InterPro" id="IPR054126">
    <property type="entry name" value="CprB_TetR_C"/>
</dbReference>
<evidence type="ECO:0000313" key="8">
    <source>
        <dbReference type="Proteomes" id="UP000475666"/>
    </source>
</evidence>
<dbReference type="GO" id="GO:0000976">
    <property type="term" value="F:transcription cis-regulatory region binding"/>
    <property type="evidence" value="ECO:0007669"/>
    <property type="project" value="TreeGrafter"/>
</dbReference>
<dbReference type="GO" id="GO:0045892">
    <property type="term" value="P:negative regulation of DNA-templated transcription"/>
    <property type="evidence" value="ECO:0007669"/>
    <property type="project" value="UniProtKB-ARBA"/>
</dbReference>
<sequence>MTSAQQPTPFAVRSNVPRGPHPQQERSIKTRAQILEAASEIFASRGYRGASVKDVAERVGMTKGAVYFHFPSKESLAIAVVEEHYARWPAAMEEIRIQGFTPLETVEEMLHRAAQAFRDDPVMQAGARLQSERAFIDAELPLPYVDWTHLLEVPLQDAREAGQLRAGVDPAAAARSLVAAFFGMQHVSDNLHQRADIMERWQELRELMFFALRA</sequence>
<dbReference type="PANTHER" id="PTHR30055:SF234">
    <property type="entry name" value="HTH-TYPE TRANSCRIPTIONAL REGULATOR BETI"/>
    <property type="match status" value="1"/>
</dbReference>
<dbReference type="InterPro" id="IPR009057">
    <property type="entry name" value="Homeodomain-like_sf"/>
</dbReference>
<feature type="domain" description="HTH tetR-type" evidence="6">
    <location>
        <begin position="28"/>
        <end position="88"/>
    </location>
</feature>
<feature type="DNA-binding region" description="H-T-H motif" evidence="4">
    <location>
        <begin position="51"/>
        <end position="70"/>
    </location>
</feature>
<dbReference type="PROSITE" id="PS50977">
    <property type="entry name" value="HTH_TETR_2"/>
    <property type="match status" value="1"/>
</dbReference>
<accession>A0A6G3TA70</accession>
<dbReference type="Pfam" id="PF00440">
    <property type="entry name" value="TetR_N"/>
    <property type="match status" value="1"/>
</dbReference>
<gene>
    <name evidence="7" type="ORF">G3I66_10420</name>
</gene>
<dbReference type="InterPro" id="IPR036271">
    <property type="entry name" value="Tet_transcr_reg_TetR-rel_C_sf"/>
</dbReference>
<evidence type="ECO:0000256" key="5">
    <source>
        <dbReference type="SAM" id="MobiDB-lite"/>
    </source>
</evidence>
<comment type="caution">
    <text evidence="7">The sequence shown here is derived from an EMBL/GenBank/DDBJ whole genome shotgun (WGS) entry which is preliminary data.</text>
</comment>
<dbReference type="SMR" id="A0A6G3TA70"/>
<dbReference type="PANTHER" id="PTHR30055">
    <property type="entry name" value="HTH-TYPE TRANSCRIPTIONAL REGULATOR RUTR"/>
    <property type="match status" value="1"/>
</dbReference>